<feature type="compositionally biased region" description="Low complexity" evidence="1">
    <location>
        <begin position="176"/>
        <end position="190"/>
    </location>
</feature>
<protein>
    <submittedName>
        <fullName evidence="2">Uncharacterized protein</fullName>
    </submittedName>
</protein>
<feature type="region of interest" description="Disordered" evidence="1">
    <location>
        <begin position="106"/>
        <end position="130"/>
    </location>
</feature>
<feature type="region of interest" description="Disordered" evidence="1">
    <location>
        <begin position="1"/>
        <end position="84"/>
    </location>
</feature>
<dbReference type="Proteomes" id="UP001211907">
    <property type="component" value="Unassembled WGS sequence"/>
</dbReference>
<sequence>MKSWKLFKKKAPVDTNVSAQSLPPIPNKNPRKEILRKLKGSAGTKLGGAANISASSVPSEPPSPPTDSSAPTSPALKPLSSPELEINFPHELTQKLSDVLSKVKVREEKPRDFPKSMEPDPSKLRSMKRKSDGNLFKAKITTATVESAGFEIDSPICDQDSTDQTDKFPTTFLKLGMSGSEGQLSQSSGQGMKGVQNSKSSSKVSLAPSLENIKLSSSLENLKPSPDFGKDKKSRMGSMASTVVSRRAPRTRDTSAQNNDDTFGDSRALGKAGNRRSLGISMSDLKETADLLKEAFKKLVIHEKIIKVSEPGGSESGPWTDSVRTSLVPQWNLDPATMFNKTAVHIMTVGLPFLNPESGEELRRIRIFEHHIFVPNMAEIAEKFQTDPAGALIFVDPILRNPNSKYKLTDKLLSQSAAVASLSAAQINLQPLFGTWLNPLLCSESDVKASSTGAYLCDYYPEQGTFARALKPLENNADREIVVEHLSKEASAVLESYWESSSTIGWSMCMVVPPGVKNGTYFH</sequence>
<feature type="compositionally biased region" description="Basic and acidic residues" evidence="1">
    <location>
        <begin position="106"/>
        <end position="123"/>
    </location>
</feature>
<accession>A0AAD5T0J3</accession>
<dbReference type="AlphaFoldDB" id="A0AAD5T0J3"/>
<comment type="caution">
    <text evidence="2">The sequence shown here is derived from an EMBL/GenBank/DDBJ whole genome shotgun (WGS) entry which is preliminary data.</text>
</comment>
<reference evidence="2" key="1">
    <citation type="submission" date="2020-05" db="EMBL/GenBank/DDBJ databases">
        <title>Phylogenomic resolution of chytrid fungi.</title>
        <authorList>
            <person name="Stajich J.E."/>
            <person name="Amses K."/>
            <person name="Simmons R."/>
            <person name="Seto K."/>
            <person name="Myers J."/>
            <person name="Bonds A."/>
            <person name="Quandt C.A."/>
            <person name="Barry K."/>
            <person name="Liu P."/>
            <person name="Grigoriev I."/>
            <person name="Longcore J.E."/>
            <person name="James T.Y."/>
        </authorList>
    </citation>
    <scope>NUCLEOTIDE SEQUENCE</scope>
    <source>
        <strain evidence="2">JEL0513</strain>
    </source>
</reference>
<gene>
    <name evidence="2" type="ORF">HK100_000194</name>
</gene>
<organism evidence="2 3">
    <name type="scientific">Physocladia obscura</name>
    <dbReference type="NCBI Taxonomy" id="109957"/>
    <lineage>
        <taxon>Eukaryota</taxon>
        <taxon>Fungi</taxon>
        <taxon>Fungi incertae sedis</taxon>
        <taxon>Chytridiomycota</taxon>
        <taxon>Chytridiomycota incertae sedis</taxon>
        <taxon>Chytridiomycetes</taxon>
        <taxon>Chytridiales</taxon>
        <taxon>Chytriomycetaceae</taxon>
        <taxon>Physocladia</taxon>
    </lineage>
</organism>
<evidence type="ECO:0000313" key="2">
    <source>
        <dbReference type="EMBL" id="KAJ3119695.1"/>
    </source>
</evidence>
<name>A0AAD5T0J3_9FUNG</name>
<feature type="compositionally biased region" description="Low complexity" evidence="1">
    <location>
        <begin position="66"/>
        <end position="75"/>
    </location>
</feature>
<evidence type="ECO:0000313" key="3">
    <source>
        <dbReference type="Proteomes" id="UP001211907"/>
    </source>
</evidence>
<keyword evidence="3" id="KW-1185">Reference proteome</keyword>
<feature type="compositionally biased region" description="Basic residues" evidence="1">
    <location>
        <begin position="1"/>
        <end position="10"/>
    </location>
</feature>
<dbReference type="EMBL" id="JADGJH010001032">
    <property type="protein sequence ID" value="KAJ3119695.1"/>
    <property type="molecule type" value="Genomic_DNA"/>
</dbReference>
<evidence type="ECO:0000256" key="1">
    <source>
        <dbReference type="SAM" id="MobiDB-lite"/>
    </source>
</evidence>
<feature type="region of interest" description="Disordered" evidence="1">
    <location>
        <begin position="176"/>
        <end position="270"/>
    </location>
</feature>
<proteinExistence type="predicted"/>